<dbReference type="EMBL" id="BLVO01000013">
    <property type="protein sequence ID" value="GFM34465.1"/>
    <property type="molecule type" value="Genomic_DNA"/>
</dbReference>
<sequence>MPTSKIPATDRNMADNTAADCSVFIVSYNTREILARCLEHLFASNSGISMEVFIVDNDSKDDSVDMVRERFPQVILMPMDWNMGFARANNAAFARSTGEFVILLNPDAFVEPDAIAQALSFMHEHPKAAACGGLILDDHGGKAPSARRFPTSFAKFCRMWGLADRFSGSPIFDKHDYRNSDLSQPMQVDWVPGTFTVIRRKALADATLFDERFFMYYEETDLCLRLQRQGWEVWFVPSVRVMHLGGASAKTVKKDFDSSGSQVSGWRLRSEYLYFRKNFGLAAVLMHAGIEISRHWVRIFLNSLRKGEEAARKKTDSRRKAQLCQEALADTGYGSVSPKVPW</sequence>
<evidence type="ECO:0000313" key="2">
    <source>
        <dbReference type="EMBL" id="GFM34465.1"/>
    </source>
</evidence>
<gene>
    <name evidence="2" type="ORF">DSM101010T_28300</name>
</gene>
<organism evidence="2 3">
    <name type="scientific">Desulfovibrio subterraneus</name>
    <dbReference type="NCBI Taxonomy" id="2718620"/>
    <lineage>
        <taxon>Bacteria</taxon>
        <taxon>Pseudomonadati</taxon>
        <taxon>Thermodesulfobacteriota</taxon>
        <taxon>Desulfovibrionia</taxon>
        <taxon>Desulfovibrionales</taxon>
        <taxon>Desulfovibrionaceae</taxon>
        <taxon>Desulfovibrio</taxon>
    </lineage>
</organism>
<evidence type="ECO:0000313" key="3">
    <source>
        <dbReference type="Proteomes" id="UP000503840"/>
    </source>
</evidence>
<dbReference type="Proteomes" id="UP000503840">
    <property type="component" value="Unassembled WGS sequence"/>
</dbReference>
<dbReference type="InterPro" id="IPR001173">
    <property type="entry name" value="Glyco_trans_2-like"/>
</dbReference>
<dbReference type="CDD" id="cd04186">
    <property type="entry name" value="GT_2_like_c"/>
    <property type="match status" value="1"/>
</dbReference>
<dbReference type="PANTHER" id="PTHR43179">
    <property type="entry name" value="RHAMNOSYLTRANSFERASE WBBL"/>
    <property type="match status" value="1"/>
</dbReference>
<dbReference type="AlphaFoldDB" id="A0A7J0BMX0"/>
<proteinExistence type="predicted"/>
<keyword evidence="3" id="KW-1185">Reference proteome</keyword>
<feature type="domain" description="Glycosyltransferase 2-like" evidence="1">
    <location>
        <begin position="22"/>
        <end position="165"/>
    </location>
</feature>
<dbReference type="InterPro" id="IPR029044">
    <property type="entry name" value="Nucleotide-diphossugar_trans"/>
</dbReference>
<dbReference type="Gene3D" id="3.90.550.10">
    <property type="entry name" value="Spore Coat Polysaccharide Biosynthesis Protein SpsA, Chain A"/>
    <property type="match status" value="1"/>
</dbReference>
<dbReference type="SUPFAM" id="SSF53448">
    <property type="entry name" value="Nucleotide-diphospho-sugar transferases"/>
    <property type="match status" value="1"/>
</dbReference>
<reference evidence="2 3" key="1">
    <citation type="submission" date="2020-05" db="EMBL/GenBank/DDBJ databases">
        <title>Draft genome sequence of Desulfovibrio sp. strain HN2T.</title>
        <authorList>
            <person name="Ueno A."/>
            <person name="Tamazawa S."/>
            <person name="Tamamura S."/>
            <person name="Murakami T."/>
            <person name="Kiyama T."/>
            <person name="Inomata H."/>
            <person name="Amano Y."/>
            <person name="Miyakawa K."/>
            <person name="Tamaki H."/>
            <person name="Naganuma T."/>
            <person name="Kaneko K."/>
        </authorList>
    </citation>
    <scope>NUCLEOTIDE SEQUENCE [LARGE SCALE GENOMIC DNA]</scope>
    <source>
        <strain evidence="2 3">HN2</strain>
    </source>
</reference>
<name>A0A7J0BMX0_9BACT</name>
<dbReference type="PANTHER" id="PTHR43179:SF7">
    <property type="entry name" value="RHAMNOSYLTRANSFERASE WBBL"/>
    <property type="match status" value="1"/>
</dbReference>
<dbReference type="Pfam" id="PF00535">
    <property type="entry name" value="Glycos_transf_2"/>
    <property type="match status" value="1"/>
</dbReference>
<evidence type="ECO:0000259" key="1">
    <source>
        <dbReference type="Pfam" id="PF00535"/>
    </source>
</evidence>
<dbReference type="RefSeq" id="WP_174406056.1">
    <property type="nucleotide sequence ID" value="NZ_BLVO01000013.1"/>
</dbReference>
<comment type="caution">
    <text evidence="2">The sequence shown here is derived from an EMBL/GenBank/DDBJ whole genome shotgun (WGS) entry which is preliminary data.</text>
</comment>
<protein>
    <recommendedName>
        <fullName evidence="1">Glycosyltransferase 2-like domain-containing protein</fullName>
    </recommendedName>
</protein>
<accession>A0A7J0BMX0</accession>